<name>A0ABU2LMZ7_9ACTN</name>
<organism evidence="1 2">
    <name type="scientific">Streptomyces millisiae</name>
    <dbReference type="NCBI Taxonomy" id="3075542"/>
    <lineage>
        <taxon>Bacteria</taxon>
        <taxon>Bacillati</taxon>
        <taxon>Actinomycetota</taxon>
        <taxon>Actinomycetes</taxon>
        <taxon>Kitasatosporales</taxon>
        <taxon>Streptomycetaceae</taxon>
        <taxon>Streptomyces</taxon>
    </lineage>
</organism>
<accession>A0ABU2LMZ7</accession>
<evidence type="ECO:0000313" key="2">
    <source>
        <dbReference type="Proteomes" id="UP001183420"/>
    </source>
</evidence>
<protein>
    <recommendedName>
        <fullName evidence="3">Lipoprotein</fullName>
    </recommendedName>
</protein>
<gene>
    <name evidence="1" type="ORF">RNC47_11565</name>
</gene>
<evidence type="ECO:0008006" key="3">
    <source>
        <dbReference type="Google" id="ProtNLM"/>
    </source>
</evidence>
<dbReference type="EMBL" id="JAVREM010000010">
    <property type="protein sequence ID" value="MDT0318975.1"/>
    <property type="molecule type" value="Genomic_DNA"/>
</dbReference>
<dbReference type="RefSeq" id="WP_311597990.1">
    <property type="nucleotide sequence ID" value="NZ_JAVREM010000010.1"/>
</dbReference>
<evidence type="ECO:0000313" key="1">
    <source>
        <dbReference type="EMBL" id="MDT0318975.1"/>
    </source>
</evidence>
<reference evidence="2" key="1">
    <citation type="submission" date="2023-07" db="EMBL/GenBank/DDBJ databases">
        <title>30 novel species of actinomycetes from the DSMZ collection.</title>
        <authorList>
            <person name="Nouioui I."/>
        </authorList>
    </citation>
    <scope>NUCLEOTIDE SEQUENCE [LARGE SCALE GENOMIC DNA]</scope>
    <source>
        <strain evidence="2">DSM 44918</strain>
    </source>
</reference>
<comment type="caution">
    <text evidence="1">The sequence shown here is derived from an EMBL/GenBank/DDBJ whole genome shotgun (WGS) entry which is preliminary data.</text>
</comment>
<keyword evidence="2" id="KW-1185">Reference proteome</keyword>
<dbReference type="Proteomes" id="UP001183420">
    <property type="component" value="Unassembled WGS sequence"/>
</dbReference>
<proteinExistence type="predicted"/>
<sequence length="260" mass="26990">MAAHHTGSRRRALGAALPAATLAAALVVGTTGCGAIGEALGTSVDRYSAACAVVVDGSGSGDPAPEGFDAEVKLHTTLPDFLADLECGTLAFAPITSASQFSSCQAEEVELDPEGDPTLDREEVRAAQRAVAEGVATELLDCARTTQPGSDVLGALNRVSGSAPGDGEAFHILVVSDFIQSDVGSGLDEQDLTTPESRAAVIDGLAEQGRLPRLADAVVYPAGYGMRFSRQPADYADFDAFWTELLEGRADADVDDTYRR</sequence>